<evidence type="ECO:0000256" key="2">
    <source>
        <dbReference type="SAM" id="SignalP"/>
    </source>
</evidence>
<gene>
    <name evidence="3" type="ORF">M441DRAFT_83007</name>
</gene>
<evidence type="ECO:0000256" key="1">
    <source>
        <dbReference type="SAM" id="MobiDB-lite"/>
    </source>
</evidence>
<accession>A0A2T3YWX1</accession>
<evidence type="ECO:0008006" key="5">
    <source>
        <dbReference type="Google" id="ProtNLM"/>
    </source>
</evidence>
<protein>
    <recommendedName>
        <fullName evidence="5">Long chronological lifespan protein 2</fullName>
    </recommendedName>
</protein>
<evidence type="ECO:0000313" key="4">
    <source>
        <dbReference type="Proteomes" id="UP000240493"/>
    </source>
</evidence>
<dbReference type="AlphaFoldDB" id="A0A2T3YWX1"/>
<feature type="signal peptide" evidence="2">
    <location>
        <begin position="1"/>
        <end position="19"/>
    </location>
</feature>
<reference evidence="3 4" key="1">
    <citation type="submission" date="2016-07" db="EMBL/GenBank/DDBJ databases">
        <title>Multiple horizontal gene transfer events from other fungi enriched the ability of initially mycotrophic Trichoderma (Ascomycota) to feed on dead plant biomass.</title>
        <authorList>
            <consortium name="DOE Joint Genome Institute"/>
            <person name="Aerts A."/>
            <person name="Atanasova L."/>
            <person name="Chenthamara K."/>
            <person name="Zhang J."/>
            <person name="Grujic M."/>
            <person name="Henrissat B."/>
            <person name="Kuo A."/>
            <person name="Salamov A."/>
            <person name="Lipzen A."/>
            <person name="Labutti K."/>
            <person name="Barry K."/>
            <person name="Miao Y."/>
            <person name="Rahimi M.J."/>
            <person name="Shen Q."/>
            <person name="Grigoriev I.V."/>
            <person name="Kubicek C.P."/>
            <person name="Druzhinina I.S."/>
        </authorList>
    </citation>
    <scope>NUCLEOTIDE SEQUENCE [LARGE SCALE GENOMIC DNA]</scope>
    <source>
        <strain evidence="3 4">CBS 433.97</strain>
    </source>
</reference>
<feature type="chain" id="PRO_5015724553" description="Long chronological lifespan protein 2" evidence="2">
    <location>
        <begin position="20"/>
        <end position="95"/>
    </location>
</feature>
<sequence>MKPVSLLVPLLVDIATCAAAHIPNIEHDTPANVPHARQEATQTNPGTILSPVPSMPGLCLFPCPPAGTCACTYHLPEQRCTETGCEIVGPEYLRT</sequence>
<proteinExistence type="predicted"/>
<keyword evidence="4" id="KW-1185">Reference proteome</keyword>
<dbReference type="Proteomes" id="UP000240493">
    <property type="component" value="Unassembled WGS sequence"/>
</dbReference>
<keyword evidence="2" id="KW-0732">Signal</keyword>
<evidence type="ECO:0000313" key="3">
    <source>
        <dbReference type="EMBL" id="PTB37046.1"/>
    </source>
</evidence>
<organism evidence="3 4">
    <name type="scientific">Trichoderma asperellum (strain ATCC 204424 / CBS 433.97 / NBRC 101777)</name>
    <dbReference type="NCBI Taxonomy" id="1042311"/>
    <lineage>
        <taxon>Eukaryota</taxon>
        <taxon>Fungi</taxon>
        <taxon>Dikarya</taxon>
        <taxon>Ascomycota</taxon>
        <taxon>Pezizomycotina</taxon>
        <taxon>Sordariomycetes</taxon>
        <taxon>Hypocreomycetidae</taxon>
        <taxon>Hypocreales</taxon>
        <taxon>Hypocreaceae</taxon>
        <taxon>Trichoderma</taxon>
    </lineage>
</organism>
<name>A0A2T3YWX1_TRIA4</name>
<dbReference type="EMBL" id="KZ679268">
    <property type="protein sequence ID" value="PTB37046.1"/>
    <property type="molecule type" value="Genomic_DNA"/>
</dbReference>
<feature type="region of interest" description="Disordered" evidence="1">
    <location>
        <begin position="28"/>
        <end position="47"/>
    </location>
</feature>